<dbReference type="EMBL" id="CAKOAT010091933">
    <property type="protein sequence ID" value="CAH8320313.1"/>
    <property type="molecule type" value="Genomic_DNA"/>
</dbReference>
<evidence type="ECO:0000313" key="3">
    <source>
        <dbReference type="Proteomes" id="UP001642260"/>
    </source>
</evidence>
<protein>
    <submittedName>
        <fullName evidence="2">Uncharacterized protein</fullName>
    </submittedName>
</protein>
<accession>A0ABC8JH05</accession>
<dbReference type="AlphaFoldDB" id="A0ABC8JH05"/>
<dbReference type="Proteomes" id="UP001642260">
    <property type="component" value="Unassembled WGS sequence"/>
</dbReference>
<evidence type="ECO:0000313" key="2">
    <source>
        <dbReference type="EMBL" id="CAH8320313.1"/>
    </source>
</evidence>
<gene>
    <name evidence="2" type="ORF">ERUC_LOCUS8864</name>
</gene>
<feature type="region of interest" description="Disordered" evidence="1">
    <location>
        <begin position="35"/>
        <end position="64"/>
    </location>
</feature>
<sequence length="189" mass="21227">MARESKDRSHTSNEFANGSGSRVLGVNEVEHIHAVVPYEQPEQTGETVLESDHGHQRYMGDGINSEERKKLASTIVSPALRRPAIDDNVTIRSRSAAKSLMFSPQEERIVDKHEPIIDALSDMEIQENDLFDDELHELENAAISSSAVSTTKRKYDPSVSKRGIEINNCSFYCTTKRQRKGKAQTQKIK</sequence>
<name>A0ABC8JH05_ERUVS</name>
<organism evidence="2 3">
    <name type="scientific">Eruca vesicaria subsp. sativa</name>
    <name type="common">Garden rocket</name>
    <name type="synonym">Eruca sativa</name>
    <dbReference type="NCBI Taxonomy" id="29727"/>
    <lineage>
        <taxon>Eukaryota</taxon>
        <taxon>Viridiplantae</taxon>
        <taxon>Streptophyta</taxon>
        <taxon>Embryophyta</taxon>
        <taxon>Tracheophyta</taxon>
        <taxon>Spermatophyta</taxon>
        <taxon>Magnoliopsida</taxon>
        <taxon>eudicotyledons</taxon>
        <taxon>Gunneridae</taxon>
        <taxon>Pentapetalae</taxon>
        <taxon>rosids</taxon>
        <taxon>malvids</taxon>
        <taxon>Brassicales</taxon>
        <taxon>Brassicaceae</taxon>
        <taxon>Brassiceae</taxon>
        <taxon>Eruca</taxon>
    </lineage>
</organism>
<feature type="compositionally biased region" description="Basic and acidic residues" evidence="1">
    <location>
        <begin position="1"/>
        <end position="11"/>
    </location>
</feature>
<keyword evidence="3" id="KW-1185">Reference proteome</keyword>
<proteinExistence type="predicted"/>
<comment type="caution">
    <text evidence="2">The sequence shown here is derived from an EMBL/GenBank/DDBJ whole genome shotgun (WGS) entry which is preliminary data.</text>
</comment>
<feature type="region of interest" description="Disordered" evidence="1">
    <location>
        <begin position="1"/>
        <end position="23"/>
    </location>
</feature>
<evidence type="ECO:0000256" key="1">
    <source>
        <dbReference type="SAM" id="MobiDB-lite"/>
    </source>
</evidence>
<reference evidence="2 3" key="1">
    <citation type="submission" date="2022-03" db="EMBL/GenBank/DDBJ databases">
        <authorList>
            <person name="Macdonald S."/>
            <person name="Ahmed S."/>
            <person name="Newling K."/>
        </authorList>
    </citation>
    <scope>NUCLEOTIDE SEQUENCE [LARGE SCALE GENOMIC DNA]</scope>
</reference>